<reference evidence="2" key="1">
    <citation type="journal article" date="2019" name="Int. J. Syst. Evol. Microbiol.">
        <title>The Global Catalogue of Microorganisms (GCM) 10K type strain sequencing project: providing services to taxonomists for standard genome sequencing and annotation.</title>
        <authorList>
            <consortium name="The Broad Institute Genomics Platform"/>
            <consortium name="The Broad Institute Genome Sequencing Center for Infectious Disease"/>
            <person name="Wu L."/>
            <person name="Ma J."/>
        </authorList>
    </citation>
    <scope>NUCLEOTIDE SEQUENCE [LARGE SCALE GENOMIC DNA]</scope>
    <source>
        <strain evidence="2">WYCCWR 12678</strain>
    </source>
</reference>
<dbReference type="EMBL" id="JBHSHC010000050">
    <property type="protein sequence ID" value="MFC4767175.1"/>
    <property type="molecule type" value="Genomic_DNA"/>
</dbReference>
<name>A0ABV9PYP4_9BACL</name>
<organism evidence="1 2">
    <name type="scientific">Effusibacillus consociatus</name>
    <dbReference type="NCBI Taxonomy" id="1117041"/>
    <lineage>
        <taxon>Bacteria</taxon>
        <taxon>Bacillati</taxon>
        <taxon>Bacillota</taxon>
        <taxon>Bacilli</taxon>
        <taxon>Bacillales</taxon>
        <taxon>Alicyclobacillaceae</taxon>
        <taxon>Effusibacillus</taxon>
    </lineage>
</organism>
<evidence type="ECO:0000313" key="1">
    <source>
        <dbReference type="EMBL" id="MFC4767175.1"/>
    </source>
</evidence>
<proteinExistence type="predicted"/>
<protein>
    <submittedName>
        <fullName evidence="1">Uncharacterized protein</fullName>
    </submittedName>
</protein>
<comment type="caution">
    <text evidence="1">The sequence shown here is derived from an EMBL/GenBank/DDBJ whole genome shotgun (WGS) entry which is preliminary data.</text>
</comment>
<sequence length="91" mass="10092">MAKPVEQVMTQGVKRLQLSPVLLATLFGTAQKHLHLSTFIAFHPKGSQVQATDGNGKTLETLNVALPTKIWIIFDDYGNRWVATALLPDEY</sequence>
<accession>A0ABV9PYP4</accession>
<dbReference type="RefSeq" id="WP_380025093.1">
    <property type="nucleotide sequence ID" value="NZ_JBHSHC010000050.1"/>
</dbReference>
<keyword evidence="2" id="KW-1185">Reference proteome</keyword>
<gene>
    <name evidence="1" type="ORF">ACFO8Q_07330</name>
</gene>
<dbReference type="Proteomes" id="UP001596002">
    <property type="component" value="Unassembled WGS sequence"/>
</dbReference>
<evidence type="ECO:0000313" key="2">
    <source>
        <dbReference type="Proteomes" id="UP001596002"/>
    </source>
</evidence>